<comment type="caution">
    <text evidence="2">The sequence shown here is derived from an EMBL/GenBank/DDBJ whole genome shotgun (WGS) entry which is preliminary data.</text>
</comment>
<dbReference type="Pfam" id="PF09997">
    <property type="entry name" value="DUF2238"/>
    <property type="match status" value="1"/>
</dbReference>
<feature type="transmembrane region" description="Helical" evidence="1">
    <location>
        <begin position="12"/>
        <end position="34"/>
    </location>
</feature>
<protein>
    <submittedName>
        <fullName evidence="2">Uncharacterized protein</fullName>
    </submittedName>
</protein>
<evidence type="ECO:0000313" key="2">
    <source>
        <dbReference type="EMBL" id="MBV0903702.1"/>
    </source>
</evidence>
<keyword evidence="1" id="KW-1133">Transmembrane helix</keyword>
<dbReference type="RefSeq" id="WP_162414740.1">
    <property type="nucleotide sequence ID" value="NZ_JAHQXE010000006.1"/>
</dbReference>
<reference evidence="2" key="1">
    <citation type="submission" date="2021-06" db="EMBL/GenBank/DDBJ databases">
        <title>New haloarchaea isolates fom saline soil.</title>
        <authorList>
            <person name="Duran-Viseras A."/>
            <person name="Sanchez-Porro C.S."/>
            <person name="Ventosa A."/>
        </authorList>
    </citation>
    <scope>NUCLEOTIDE SEQUENCE</scope>
    <source>
        <strain evidence="2">JCM 18369</strain>
    </source>
</reference>
<gene>
    <name evidence="2" type="ORF">KTS37_18105</name>
</gene>
<feature type="transmembrane region" description="Helical" evidence="1">
    <location>
        <begin position="40"/>
        <end position="58"/>
    </location>
</feature>
<proteinExistence type="predicted"/>
<keyword evidence="1" id="KW-0812">Transmembrane</keyword>
<sequence>MVSLRSLIERRRLDALLSWAVTGGLVGGVGRFAVAGDWDWAVLVALLVAVAVGVPLATRDLEQTFPAELLGLVALPVAVRLLGGFPQVTPFLAVGGLALLVAVALDSFTSLEMTPRFATVFVVVVTMAFAGVWAVAIYAADALFGTAFLDGQTELMWDLVTATTAGVVAGVVFELYFDRSERIARLRVSEPDGSASDRAGASRPEGGQRHRVAVRAMQVVLAAIAALALVRGNSTLFVNSGGPLAITFLPALLRREYGYAMDTGLAVWITLAATLHAVGAFELYQSLGWYDSLTHTVSATLVAGMGYAVARGVERHSGSVGFNPEFRATFLVLFVLAVGVAWEVLEFASGGLASTVGGEAVLAQYGTSDIVNDLVFNTLGAVVVAVWSTAHFEGVAARLAGRVGWLAGGD</sequence>
<dbReference type="EMBL" id="JAHQXE010000006">
    <property type="protein sequence ID" value="MBV0903702.1"/>
    <property type="molecule type" value="Genomic_DNA"/>
</dbReference>
<dbReference type="AlphaFoldDB" id="A0AA41KH17"/>
<dbReference type="InterPro" id="IPR014509">
    <property type="entry name" value="YjdF-like"/>
</dbReference>
<evidence type="ECO:0000313" key="3">
    <source>
        <dbReference type="Proteomes" id="UP001166304"/>
    </source>
</evidence>
<keyword evidence="3" id="KW-1185">Reference proteome</keyword>
<accession>A0AA41KH17</accession>
<feature type="transmembrane region" description="Helical" evidence="1">
    <location>
        <begin position="374"/>
        <end position="392"/>
    </location>
</feature>
<feature type="transmembrane region" description="Helical" evidence="1">
    <location>
        <begin position="88"/>
        <end position="105"/>
    </location>
</feature>
<feature type="transmembrane region" description="Helical" evidence="1">
    <location>
        <begin position="293"/>
        <end position="310"/>
    </location>
</feature>
<feature type="transmembrane region" description="Helical" evidence="1">
    <location>
        <begin position="117"/>
        <end position="139"/>
    </location>
</feature>
<feature type="transmembrane region" description="Helical" evidence="1">
    <location>
        <begin position="65"/>
        <end position="82"/>
    </location>
</feature>
<feature type="transmembrane region" description="Helical" evidence="1">
    <location>
        <begin position="159"/>
        <end position="177"/>
    </location>
</feature>
<name>A0AA41KH17_9EURY</name>
<feature type="transmembrane region" description="Helical" evidence="1">
    <location>
        <begin position="265"/>
        <end position="287"/>
    </location>
</feature>
<dbReference type="Proteomes" id="UP001166304">
    <property type="component" value="Unassembled WGS sequence"/>
</dbReference>
<organism evidence="2 3">
    <name type="scientific">Haloarcula salina</name>
    <dbReference type="NCBI Taxonomy" id="1429914"/>
    <lineage>
        <taxon>Archaea</taxon>
        <taxon>Methanobacteriati</taxon>
        <taxon>Methanobacteriota</taxon>
        <taxon>Stenosarchaea group</taxon>
        <taxon>Halobacteria</taxon>
        <taxon>Halobacteriales</taxon>
        <taxon>Haloarculaceae</taxon>
        <taxon>Haloarcula</taxon>
    </lineage>
</organism>
<evidence type="ECO:0000256" key="1">
    <source>
        <dbReference type="SAM" id="Phobius"/>
    </source>
</evidence>
<feature type="transmembrane region" description="Helical" evidence="1">
    <location>
        <begin position="330"/>
        <end position="354"/>
    </location>
</feature>
<keyword evidence="1" id="KW-0472">Membrane</keyword>